<evidence type="ECO:0008006" key="4">
    <source>
        <dbReference type="Google" id="ProtNLM"/>
    </source>
</evidence>
<keyword evidence="3" id="KW-1185">Reference proteome</keyword>
<dbReference type="SUPFAM" id="SSF57756">
    <property type="entry name" value="Retrovirus zinc finger-like domains"/>
    <property type="match status" value="1"/>
</dbReference>
<feature type="region of interest" description="Disordered" evidence="1">
    <location>
        <begin position="78"/>
        <end position="99"/>
    </location>
</feature>
<evidence type="ECO:0000313" key="3">
    <source>
        <dbReference type="Proteomes" id="UP001159363"/>
    </source>
</evidence>
<accession>A0ABQ9IMB6</accession>
<reference evidence="2 3" key="1">
    <citation type="submission" date="2023-02" db="EMBL/GenBank/DDBJ databases">
        <title>LHISI_Scaffold_Assembly.</title>
        <authorList>
            <person name="Stuart O.P."/>
            <person name="Cleave R."/>
            <person name="Magrath M.J.L."/>
            <person name="Mikheyev A.S."/>
        </authorList>
    </citation>
    <scope>NUCLEOTIDE SEQUENCE [LARGE SCALE GENOMIC DNA]</scope>
    <source>
        <strain evidence="2">Daus_M_001</strain>
        <tissue evidence="2">Leg muscle</tissue>
    </source>
</reference>
<dbReference type="Proteomes" id="UP001159363">
    <property type="component" value="Chromosome 1"/>
</dbReference>
<evidence type="ECO:0000256" key="1">
    <source>
        <dbReference type="SAM" id="MobiDB-lite"/>
    </source>
</evidence>
<protein>
    <recommendedName>
        <fullName evidence="4">CCHC-type domain-containing protein</fullName>
    </recommendedName>
</protein>
<name>A0ABQ9IMB6_9NEOP</name>
<dbReference type="EMBL" id="JARBHB010000001">
    <property type="protein sequence ID" value="KAJ8896963.1"/>
    <property type="molecule type" value="Genomic_DNA"/>
</dbReference>
<organism evidence="2 3">
    <name type="scientific">Dryococelus australis</name>
    <dbReference type="NCBI Taxonomy" id="614101"/>
    <lineage>
        <taxon>Eukaryota</taxon>
        <taxon>Metazoa</taxon>
        <taxon>Ecdysozoa</taxon>
        <taxon>Arthropoda</taxon>
        <taxon>Hexapoda</taxon>
        <taxon>Insecta</taxon>
        <taxon>Pterygota</taxon>
        <taxon>Neoptera</taxon>
        <taxon>Polyneoptera</taxon>
        <taxon>Phasmatodea</taxon>
        <taxon>Verophasmatodea</taxon>
        <taxon>Anareolatae</taxon>
        <taxon>Phasmatidae</taxon>
        <taxon>Eurycanthinae</taxon>
        <taxon>Dryococelus</taxon>
    </lineage>
</organism>
<evidence type="ECO:0000313" key="2">
    <source>
        <dbReference type="EMBL" id="KAJ8896963.1"/>
    </source>
</evidence>
<sequence length="176" mass="19758">MLKTGNPSKIFITIASIQQHIEFVRHANLCLNCLQGGHFIRQCRSGTCHTCSEKQHTLLHTDTYSDQALHCKGNRENQLQKQNQGHISPDSMRGSNTEQESSTFSYCSHKIKPQMQILLTTPLVKMRDKYGQLQICRALLGSSSQSHFITEECVQCLGLKKERNATPTQGINDATA</sequence>
<dbReference type="InterPro" id="IPR036875">
    <property type="entry name" value="Znf_CCHC_sf"/>
</dbReference>
<gene>
    <name evidence="2" type="ORF">PR048_002309</name>
</gene>
<comment type="caution">
    <text evidence="2">The sequence shown here is derived from an EMBL/GenBank/DDBJ whole genome shotgun (WGS) entry which is preliminary data.</text>
</comment>
<proteinExistence type="predicted"/>